<gene>
    <name evidence="2" type="ORF">B1202_01190</name>
</gene>
<keyword evidence="1" id="KW-1133">Transmembrane helix</keyword>
<dbReference type="AlphaFoldDB" id="A0A1T1H660"/>
<keyword evidence="1" id="KW-0472">Membrane</keyword>
<keyword evidence="3" id="KW-1185">Reference proteome</keyword>
<evidence type="ECO:0000313" key="2">
    <source>
        <dbReference type="EMBL" id="OOV85295.1"/>
    </source>
</evidence>
<sequence>MMNNSILNKLKGIALFCCVTFIAACGSQDQAPKPGEYGQILFQQAVLSSEEIQQLLTESQSDTNAINTKNFAVDYTATSSQNPYRAVLLVKGRAMTSGEVSVKFQIDNYNAAIQQTSSNLMQMDAGVDQVERLETLDAGQDFTFVMDGAPFSVNAVNDPNSMTSQLSLLESRNVEFQSIELQIWQGKGSQYGVIRYLWFIGLVLLIVWVYRVIVEKKADQVEDFLNRRKRK</sequence>
<organism evidence="2 3">
    <name type="scientific">Acinetobacter amyesii</name>
    <dbReference type="NCBI Taxonomy" id="2942470"/>
    <lineage>
        <taxon>Bacteria</taxon>
        <taxon>Pseudomonadati</taxon>
        <taxon>Pseudomonadota</taxon>
        <taxon>Gammaproteobacteria</taxon>
        <taxon>Moraxellales</taxon>
        <taxon>Moraxellaceae</taxon>
        <taxon>Acinetobacter</taxon>
    </lineage>
</organism>
<evidence type="ECO:0000256" key="1">
    <source>
        <dbReference type="SAM" id="Phobius"/>
    </source>
</evidence>
<evidence type="ECO:0000313" key="3">
    <source>
        <dbReference type="Proteomes" id="UP000191160"/>
    </source>
</evidence>
<proteinExistence type="predicted"/>
<reference evidence="2 3" key="1">
    <citation type="submission" date="2017-02" db="EMBL/GenBank/DDBJ databases">
        <title>Acinetobacter sp. ANC 4945, whole genome shotgun sequencing project.</title>
        <authorList>
            <person name="Radolfova-Krizova L."/>
            <person name="Al Atrouni A."/>
            <person name="Nemec A."/>
        </authorList>
    </citation>
    <scope>NUCLEOTIDE SEQUENCE [LARGE SCALE GENOMIC DNA]</scope>
    <source>
        <strain evidence="2 3">ANC 4945</strain>
    </source>
</reference>
<dbReference type="Proteomes" id="UP000191160">
    <property type="component" value="Unassembled WGS sequence"/>
</dbReference>
<keyword evidence="1" id="KW-0812">Transmembrane</keyword>
<comment type="caution">
    <text evidence="2">The sequence shown here is derived from an EMBL/GenBank/DDBJ whole genome shotgun (WGS) entry which is preliminary data.</text>
</comment>
<feature type="transmembrane region" description="Helical" evidence="1">
    <location>
        <begin position="196"/>
        <end position="214"/>
    </location>
</feature>
<dbReference type="RefSeq" id="WP_078188701.1">
    <property type="nucleotide sequence ID" value="NZ_JAMCOZ010000010.1"/>
</dbReference>
<accession>A0A1T1H660</accession>
<dbReference type="EMBL" id="MVKX01000001">
    <property type="protein sequence ID" value="OOV85295.1"/>
    <property type="molecule type" value="Genomic_DNA"/>
</dbReference>
<protein>
    <submittedName>
        <fullName evidence="2">Uncharacterized protein</fullName>
    </submittedName>
</protein>
<name>A0A1T1H660_9GAMM</name>